<feature type="transmembrane region" description="Helical" evidence="10">
    <location>
        <begin position="7"/>
        <end position="29"/>
    </location>
</feature>
<keyword evidence="13" id="KW-1185">Reference proteome</keyword>
<dbReference type="EMBL" id="NXIE01000001">
    <property type="protein sequence ID" value="RXK14372.1"/>
    <property type="molecule type" value="Genomic_DNA"/>
</dbReference>
<evidence type="ECO:0000256" key="9">
    <source>
        <dbReference type="ARBA" id="ARBA00023136"/>
    </source>
</evidence>
<dbReference type="GO" id="GO:0016036">
    <property type="term" value="P:cellular response to phosphate starvation"/>
    <property type="evidence" value="ECO:0007669"/>
    <property type="project" value="TreeGrafter"/>
</dbReference>
<dbReference type="InterPro" id="IPR036890">
    <property type="entry name" value="HATPase_C_sf"/>
</dbReference>
<evidence type="ECO:0000256" key="10">
    <source>
        <dbReference type="SAM" id="Phobius"/>
    </source>
</evidence>
<feature type="domain" description="Histidine kinase" evidence="11">
    <location>
        <begin position="80"/>
        <end position="283"/>
    </location>
</feature>
<dbReference type="SMART" id="SM00387">
    <property type="entry name" value="HATPase_c"/>
    <property type="match status" value="1"/>
</dbReference>
<dbReference type="GO" id="GO:0004721">
    <property type="term" value="F:phosphoprotein phosphatase activity"/>
    <property type="evidence" value="ECO:0007669"/>
    <property type="project" value="TreeGrafter"/>
</dbReference>
<evidence type="ECO:0000256" key="4">
    <source>
        <dbReference type="ARBA" id="ARBA00022475"/>
    </source>
</evidence>
<evidence type="ECO:0000313" key="13">
    <source>
        <dbReference type="Proteomes" id="UP000289718"/>
    </source>
</evidence>
<reference evidence="12 13" key="1">
    <citation type="submission" date="2017-09" db="EMBL/GenBank/DDBJ databases">
        <title>Genomics of the genus Arcobacter.</title>
        <authorList>
            <person name="Perez-Cataluna A."/>
            <person name="Figueras M.J."/>
            <person name="Salas-Masso N."/>
        </authorList>
    </citation>
    <scope>NUCLEOTIDE SEQUENCE [LARGE SCALE GENOMIC DNA]</scope>
    <source>
        <strain evidence="12 13">F156-34</strain>
    </source>
</reference>
<dbReference type="Gene3D" id="3.30.565.10">
    <property type="entry name" value="Histidine kinase-like ATPase, C-terminal domain"/>
    <property type="match status" value="1"/>
</dbReference>
<dbReference type="InterPro" id="IPR005467">
    <property type="entry name" value="His_kinase_dom"/>
</dbReference>
<evidence type="ECO:0000256" key="8">
    <source>
        <dbReference type="ARBA" id="ARBA00022989"/>
    </source>
</evidence>
<dbReference type="AlphaFoldDB" id="A0A4Q1B060"/>
<dbReference type="Pfam" id="PF02518">
    <property type="entry name" value="HATPase_c"/>
    <property type="match status" value="1"/>
</dbReference>
<feature type="transmembrane region" description="Helical" evidence="10">
    <location>
        <begin position="41"/>
        <end position="59"/>
    </location>
</feature>
<evidence type="ECO:0000256" key="5">
    <source>
        <dbReference type="ARBA" id="ARBA00022679"/>
    </source>
</evidence>
<gene>
    <name evidence="12" type="ORF">CP965_02685</name>
</gene>
<evidence type="ECO:0000256" key="6">
    <source>
        <dbReference type="ARBA" id="ARBA00022692"/>
    </source>
</evidence>
<comment type="catalytic activity">
    <reaction evidence="1">
        <text>ATP + protein L-histidine = ADP + protein N-phospho-L-histidine.</text>
        <dbReference type="EC" id="2.7.13.3"/>
    </reaction>
</comment>
<dbReference type="SUPFAM" id="SSF47384">
    <property type="entry name" value="Homodimeric domain of signal transducing histidine kinase"/>
    <property type="match status" value="1"/>
</dbReference>
<organism evidence="12 13">
    <name type="scientific">Halarcobacter mediterraneus</name>
    <dbReference type="NCBI Taxonomy" id="2023153"/>
    <lineage>
        <taxon>Bacteria</taxon>
        <taxon>Pseudomonadati</taxon>
        <taxon>Campylobacterota</taxon>
        <taxon>Epsilonproteobacteria</taxon>
        <taxon>Campylobacterales</taxon>
        <taxon>Arcobacteraceae</taxon>
        <taxon>Halarcobacter</taxon>
    </lineage>
</organism>
<comment type="caution">
    <text evidence="12">The sequence shown here is derived from an EMBL/GenBank/DDBJ whole genome shotgun (WGS) entry which is preliminary data.</text>
</comment>
<evidence type="ECO:0000256" key="3">
    <source>
        <dbReference type="ARBA" id="ARBA00012438"/>
    </source>
</evidence>
<dbReference type="InterPro" id="IPR036097">
    <property type="entry name" value="HisK_dim/P_sf"/>
</dbReference>
<dbReference type="PANTHER" id="PTHR45453:SF2">
    <property type="entry name" value="HISTIDINE KINASE"/>
    <property type="match status" value="1"/>
</dbReference>
<evidence type="ECO:0000256" key="7">
    <source>
        <dbReference type="ARBA" id="ARBA00022777"/>
    </source>
</evidence>
<comment type="subcellular location">
    <subcellularLocation>
        <location evidence="2">Cell membrane</location>
        <topology evidence="2">Multi-pass membrane protein</topology>
    </subcellularLocation>
</comment>
<keyword evidence="4" id="KW-1003">Cell membrane</keyword>
<protein>
    <recommendedName>
        <fullName evidence="3">histidine kinase</fullName>
        <ecNumber evidence="3">2.7.13.3</ecNumber>
    </recommendedName>
</protein>
<evidence type="ECO:0000256" key="1">
    <source>
        <dbReference type="ARBA" id="ARBA00000085"/>
    </source>
</evidence>
<dbReference type="InterPro" id="IPR050351">
    <property type="entry name" value="BphY/WalK/GraS-like"/>
</dbReference>
<dbReference type="Proteomes" id="UP000289718">
    <property type="component" value="Unassembled WGS sequence"/>
</dbReference>
<evidence type="ECO:0000256" key="2">
    <source>
        <dbReference type="ARBA" id="ARBA00004651"/>
    </source>
</evidence>
<evidence type="ECO:0000259" key="11">
    <source>
        <dbReference type="PROSITE" id="PS50109"/>
    </source>
</evidence>
<dbReference type="GO" id="GO:0000155">
    <property type="term" value="F:phosphorelay sensor kinase activity"/>
    <property type="evidence" value="ECO:0007669"/>
    <property type="project" value="InterPro"/>
</dbReference>
<dbReference type="GO" id="GO:0005886">
    <property type="term" value="C:plasma membrane"/>
    <property type="evidence" value="ECO:0007669"/>
    <property type="project" value="UniProtKB-SubCell"/>
</dbReference>
<dbReference type="RefSeq" id="WP_129060510.1">
    <property type="nucleotide sequence ID" value="NZ_NXIE01000001.1"/>
</dbReference>
<dbReference type="OrthoDB" id="9761634at2"/>
<dbReference type="PANTHER" id="PTHR45453">
    <property type="entry name" value="PHOSPHATE REGULON SENSOR PROTEIN PHOR"/>
    <property type="match status" value="1"/>
</dbReference>
<dbReference type="PROSITE" id="PS50109">
    <property type="entry name" value="HIS_KIN"/>
    <property type="match status" value="1"/>
</dbReference>
<dbReference type="SUPFAM" id="SSF55874">
    <property type="entry name" value="ATPase domain of HSP90 chaperone/DNA topoisomerase II/histidine kinase"/>
    <property type="match status" value="1"/>
</dbReference>
<dbReference type="CDD" id="cd00082">
    <property type="entry name" value="HisKA"/>
    <property type="match status" value="1"/>
</dbReference>
<proteinExistence type="predicted"/>
<accession>A0A4Q1B060</accession>
<name>A0A4Q1B060_9BACT</name>
<sequence length="289" mass="33544">MNYKKRNFLISNSIVVLFVLLLSLLLNFYLTSFFGFNQNTFIFITISVLIFGLILYLSLSKSIFQPLFKSDENLQKTVKETLHELNIPISTINLNTQMLEKKITDEKALKRLNRIKKASNELLKLYENMEYQIKKEIDKIDNTVFSLKHLIENSLEKVEDIKKDIEISVNLDKEVELKTDINGFGKVLDNLLANAIKYNLKENGIVNISFEKEKLIFFNTGKEIDTKNLFIIFDKYFQENSANDGFGLGLSMVKEFCDQNNILIQIESNKKGNKFILDLKNIVLKSRNL</sequence>
<keyword evidence="7 12" id="KW-0418">Kinase</keyword>
<keyword evidence="5" id="KW-0808">Transferase</keyword>
<dbReference type="InterPro" id="IPR003594">
    <property type="entry name" value="HATPase_dom"/>
</dbReference>
<keyword evidence="6 10" id="KW-0812">Transmembrane</keyword>
<evidence type="ECO:0000313" key="12">
    <source>
        <dbReference type="EMBL" id="RXK14372.1"/>
    </source>
</evidence>
<dbReference type="InterPro" id="IPR003661">
    <property type="entry name" value="HisK_dim/P_dom"/>
</dbReference>
<dbReference type="EC" id="2.7.13.3" evidence="3"/>
<keyword evidence="9 10" id="KW-0472">Membrane</keyword>
<keyword evidence="8 10" id="KW-1133">Transmembrane helix</keyword>